<evidence type="ECO:0000313" key="9">
    <source>
        <dbReference type="EMBL" id="AKC71887.1"/>
    </source>
</evidence>
<dbReference type="GO" id="GO:0015031">
    <property type="term" value="P:protein transport"/>
    <property type="evidence" value="ECO:0007669"/>
    <property type="project" value="UniProtKB-KW"/>
</dbReference>
<evidence type="ECO:0000256" key="6">
    <source>
        <dbReference type="ARBA" id="ARBA00023136"/>
    </source>
</evidence>
<dbReference type="GO" id="GO:0022857">
    <property type="term" value="F:transmembrane transporter activity"/>
    <property type="evidence" value="ECO:0007669"/>
    <property type="project" value="InterPro"/>
</dbReference>
<dbReference type="OrthoDB" id="424972at2"/>
<evidence type="ECO:0000313" key="10">
    <source>
        <dbReference type="Proteomes" id="UP000035050"/>
    </source>
</evidence>
<evidence type="ECO:0000256" key="1">
    <source>
        <dbReference type="ARBA" id="ARBA00004162"/>
    </source>
</evidence>
<keyword evidence="10" id="KW-1185">Reference proteome</keyword>
<dbReference type="Pfam" id="PF02472">
    <property type="entry name" value="ExbD"/>
    <property type="match status" value="1"/>
</dbReference>
<proteinExistence type="inferred from homology"/>
<keyword evidence="7" id="KW-0813">Transport</keyword>
<evidence type="ECO:0000256" key="3">
    <source>
        <dbReference type="ARBA" id="ARBA00022475"/>
    </source>
</evidence>
<dbReference type="PATRIC" id="fig|573737.6.peg.615"/>
<name>A0A0E3YGR3_9BURK</name>
<dbReference type="HOGENOM" id="CLU_085305_3_3_4"/>
<dbReference type="EMBL" id="CP011253">
    <property type="protein sequence ID" value="AKC71887.1"/>
    <property type="molecule type" value="Genomic_DNA"/>
</dbReference>
<keyword evidence="3" id="KW-1003">Cell membrane</keyword>
<keyword evidence="4 7" id="KW-0812">Transmembrane</keyword>
<dbReference type="GO" id="GO:0005886">
    <property type="term" value="C:plasma membrane"/>
    <property type="evidence" value="ECO:0007669"/>
    <property type="project" value="UniProtKB-SubCell"/>
</dbReference>
<feature type="transmembrane region" description="Helical" evidence="8">
    <location>
        <begin position="15"/>
        <end position="34"/>
    </location>
</feature>
<accession>A0A0E3YGR3</accession>
<dbReference type="AlphaFoldDB" id="A0A0E3YGR3"/>
<dbReference type="PANTHER" id="PTHR30558:SF3">
    <property type="entry name" value="BIOPOLYMER TRANSPORT PROTEIN EXBD-RELATED"/>
    <property type="match status" value="1"/>
</dbReference>
<evidence type="ECO:0000256" key="8">
    <source>
        <dbReference type="SAM" id="Phobius"/>
    </source>
</evidence>
<gene>
    <name evidence="9" type="ORF">MB84_24175</name>
</gene>
<keyword evidence="6 8" id="KW-0472">Membrane</keyword>
<dbReference type="KEGG" id="pox:MB84_24175"/>
<evidence type="ECO:0000256" key="7">
    <source>
        <dbReference type="RuleBase" id="RU003879"/>
    </source>
</evidence>
<dbReference type="Gene3D" id="3.30.420.270">
    <property type="match status" value="1"/>
</dbReference>
<reference evidence="9" key="1">
    <citation type="submission" date="2016-06" db="EMBL/GenBank/DDBJ databases">
        <title>Pandoraea oxalativorans DSM 23570 Genome Sequencing.</title>
        <authorList>
            <person name="Ee R."/>
            <person name="Lim Y.-L."/>
            <person name="Yong D."/>
            <person name="Yin W.-F."/>
            <person name="Chan K.-G."/>
        </authorList>
    </citation>
    <scope>NUCLEOTIDE SEQUENCE</scope>
    <source>
        <strain evidence="9">DSM 23570</strain>
    </source>
</reference>
<keyword evidence="7" id="KW-0653">Protein transport</keyword>
<comment type="subcellular location">
    <subcellularLocation>
        <location evidence="1">Cell membrane</location>
        <topology evidence="1">Single-pass membrane protein</topology>
    </subcellularLocation>
    <subcellularLocation>
        <location evidence="7">Cell membrane</location>
        <topology evidence="7">Single-pass type II membrane protein</topology>
    </subcellularLocation>
</comment>
<dbReference type="RefSeq" id="WP_046292971.1">
    <property type="nucleotide sequence ID" value="NZ_CP011253.3"/>
</dbReference>
<keyword evidence="5 8" id="KW-1133">Transmembrane helix</keyword>
<comment type="similarity">
    <text evidence="2 7">Belongs to the ExbD/TolR family.</text>
</comment>
<organism evidence="9 10">
    <name type="scientific">Pandoraea oxalativorans</name>
    <dbReference type="NCBI Taxonomy" id="573737"/>
    <lineage>
        <taxon>Bacteria</taxon>
        <taxon>Pseudomonadati</taxon>
        <taxon>Pseudomonadota</taxon>
        <taxon>Betaproteobacteria</taxon>
        <taxon>Burkholderiales</taxon>
        <taxon>Burkholderiaceae</taxon>
        <taxon>Pandoraea</taxon>
    </lineage>
</organism>
<sequence length="153" mass="16252">MNFRRGLSTRDEPEINLIPLIDVLLVILIFLMVTTTYTRYTALKVNLPTADAEKAVVPPRQIVVSVGADGSYAIDRHALAQRDVASLTAALRQAAGPANTGAEPPVIIINADAKSAHQSVINVMEAAREAGLSRLTFAARSTTAHGAPAQPSR</sequence>
<evidence type="ECO:0000256" key="5">
    <source>
        <dbReference type="ARBA" id="ARBA00022989"/>
    </source>
</evidence>
<evidence type="ECO:0000256" key="2">
    <source>
        <dbReference type="ARBA" id="ARBA00005811"/>
    </source>
</evidence>
<protein>
    <submittedName>
        <fullName evidence="9">Biopolymer transporter ExbD</fullName>
    </submittedName>
</protein>
<dbReference type="Proteomes" id="UP000035050">
    <property type="component" value="Chromosome"/>
</dbReference>
<dbReference type="PANTHER" id="PTHR30558">
    <property type="entry name" value="EXBD MEMBRANE COMPONENT OF PMF-DRIVEN MACROMOLECULE IMPORT SYSTEM"/>
    <property type="match status" value="1"/>
</dbReference>
<evidence type="ECO:0000256" key="4">
    <source>
        <dbReference type="ARBA" id="ARBA00022692"/>
    </source>
</evidence>
<dbReference type="InterPro" id="IPR003400">
    <property type="entry name" value="ExbD"/>
</dbReference>